<dbReference type="SMART" id="SM00112">
    <property type="entry name" value="CA"/>
    <property type="match status" value="5"/>
</dbReference>
<name>R7V877_CAPTE</name>
<keyword evidence="3" id="KW-0677">Repeat</keyword>
<comment type="subcellular location">
    <subcellularLocation>
        <location evidence="1">Membrane</location>
        <topology evidence="1">Single-pass membrane protein</topology>
    </subcellularLocation>
</comment>
<dbReference type="OrthoDB" id="6102010at2759"/>
<keyword evidence="11" id="KW-0732">Signal</keyword>
<evidence type="ECO:0000256" key="2">
    <source>
        <dbReference type="ARBA" id="ARBA00022692"/>
    </source>
</evidence>
<dbReference type="PROSITE" id="PS50268">
    <property type="entry name" value="CADHERIN_2"/>
    <property type="match status" value="6"/>
</dbReference>
<dbReference type="Pfam" id="PF00028">
    <property type="entry name" value="Cadherin"/>
    <property type="match status" value="1"/>
</dbReference>
<dbReference type="HOGENOM" id="CLU_280491_0_0_1"/>
<dbReference type="GO" id="GO:0005509">
    <property type="term" value="F:calcium ion binding"/>
    <property type="evidence" value="ECO:0007669"/>
    <property type="project" value="UniProtKB-UniRule"/>
</dbReference>
<evidence type="ECO:0000256" key="6">
    <source>
        <dbReference type="ARBA" id="ARBA00023136"/>
    </source>
</evidence>
<dbReference type="EMBL" id="AMQN01005370">
    <property type="status" value="NOT_ANNOTATED_CDS"/>
    <property type="molecule type" value="Genomic_DNA"/>
</dbReference>
<dbReference type="PANTHER" id="PTHR24028:SF263">
    <property type="entry name" value="CADHERIN-RELATED FAMILY MEMBER 1"/>
    <property type="match status" value="1"/>
</dbReference>
<evidence type="ECO:0000256" key="9">
    <source>
        <dbReference type="SAM" id="MobiDB-lite"/>
    </source>
</evidence>
<feature type="transmembrane region" description="Helical" evidence="10">
    <location>
        <begin position="955"/>
        <end position="978"/>
    </location>
</feature>
<dbReference type="OMA" id="HPETANI"/>
<sequence>MAATETYLILMSAFLCTVPGCNAVYKTACLEGGQPAGEGLYDKGLLPDVIPGAMYLMKDTGAINCYGVIREWKYFKVGPCEAANFFVWRSLIADEYALVGRNKYEPALHGCSDTVDIVTFGVRGDEQIPVEPGDIIGWAQLETGGMISTTNSTLTQLSLLTPGNPGVTHPSSDFTEIKIEISLQAIVTRCKLSNLCQYIDVNAFILAAVLPLFSTLPREQNITEGYSKLTYNVKAVHPTNIMPQRSSSVMDDPVEITYNLLAHQDKFTIGLTDGKVEAINDVYYEAGNIYEIPVAASAMAMTATATLTITVTERQKELTIKGPSDVFISALDKRQDDEVSFGMFAGYSIAKELPRLTNFQVFRVFLDTYTGEKDVKFYFDHSYPYNLISPKTTQAAPPFYVDENTGIIKSVMDLTKYVHDNSYLETATFQLNVIATDGVLWDGQTVSVTISHLRKKPSFANLPHSIRVTEEVVAMTEIFQSEITSTYPTEAIHYELFSVVPEENFDSFQIDSQTGRVWIRDGHDLIREEDYVLSISAQDIVNATTTGQLTIHVDTVNQPPYFEPQFYQAKVPEKCNEDTTGNCEFPWDGAGITLTAFDRENSNLNCTLLWQELYYNYFALEGSCDYLVLNIIKTIDVDLNPNMQSINLTTTAIDVEGLEAMAYIQLAFYDINDHTPQFEQSGYSYQLDENTPGGVSLFQVFAEDDDLTSPNNEIRYSIEGALGDKFFKIDPDSGVVSTKQAVDFEVYPFIDFNIKAEDLGTPKKENTIGASVIINDLNDMHPGFECLNRAEDDPYPTDQNCFYNLELRSDTTIGYELVQLVAMDNDTISPDVFFLFLKPDSHFAIHDTNGTIESTRKMSDYTKYILYVYAEDRGSPNLISQTKVTIYALSDASTYAIKNLRLEKKFVHRDALLSKLRKNIHGTPSDSLIEHGKEFGPIRVMPTYPNWWLDTIEGIATICALCLLFVLLCITIALIICWKMETLCFGKKPDEPVKPKRPPTPIPDEFQMKLRYGNGTPTIRHRSAAFTPNSDGQDENIEEHNAKGNDLKDSPLTRKASVDTIHTLVYDGSPKPTMELEL</sequence>
<dbReference type="InterPro" id="IPR015919">
    <property type="entry name" value="Cadherin-like_sf"/>
</dbReference>
<evidence type="ECO:0000256" key="10">
    <source>
        <dbReference type="SAM" id="Phobius"/>
    </source>
</evidence>
<feature type="domain" description="Cadherin" evidence="12">
    <location>
        <begin position="563"/>
        <end position="678"/>
    </location>
</feature>
<dbReference type="GO" id="GO:0005886">
    <property type="term" value="C:plasma membrane"/>
    <property type="evidence" value="ECO:0007669"/>
    <property type="project" value="TreeGrafter"/>
</dbReference>
<evidence type="ECO:0000313" key="13">
    <source>
        <dbReference type="EMBL" id="ELU12571.1"/>
    </source>
</evidence>
<keyword evidence="5 10" id="KW-1133">Transmembrane helix</keyword>
<reference evidence="15" key="1">
    <citation type="submission" date="2012-12" db="EMBL/GenBank/DDBJ databases">
        <authorList>
            <person name="Hellsten U."/>
            <person name="Grimwood J."/>
            <person name="Chapman J.A."/>
            <person name="Shapiro H."/>
            <person name="Aerts A."/>
            <person name="Otillar R.P."/>
            <person name="Terry A.Y."/>
            <person name="Boore J.L."/>
            <person name="Simakov O."/>
            <person name="Marletaz F."/>
            <person name="Cho S.-J."/>
            <person name="Edsinger-Gonzales E."/>
            <person name="Havlak P."/>
            <person name="Kuo D.-H."/>
            <person name="Larsson T."/>
            <person name="Lv J."/>
            <person name="Arendt D."/>
            <person name="Savage R."/>
            <person name="Osoegawa K."/>
            <person name="de Jong P."/>
            <person name="Lindberg D.R."/>
            <person name="Seaver E.C."/>
            <person name="Weisblat D.A."/>
            <person name="Putnam N.H."/>
            <person name="Grigoriev I.V."/>
            <person name="Rokhsar D.S."/>
        </authorList>
    </citation>
    <scope>NUCLEOTIDE SEQUENCE</scope>
    <source>
        <strain evidence="15">I ESC-2004</strain>
    </source>
</reference>
<reference evidence="13 15" key="2">
    <citation type="journal article" date="2013" name="Nature">
        <title>Insights into bilaterian evolution from three spiralian genomes.</title>
        <authorList>
            <person name="Simakov O."/>
            <person name="Marletaz F."/>
            <person name="Cho S.J."/>
            <person name="Edsinger-Gonzales E."/>
            <person name="Havlak P."/>
            <person name="Hellsten U."/>
            <person name="Kuo D.H."/>
            <person name="Larsson T."/>
            <person name="Lv J."/>
            <person name="Arendt D."/>
            <person name="Savage R."/>
            <person name="Osoegawa K."/>
            <person name="de Jong P."/>
            <person name="Grimwood J."/>
            <person name="Chapman J.A."/>
            <person name="Shapiro H."/>
            <person name="Aerts A."/>
            <person name="Otillar R.P."/>
            <person name="Terry A.Y."/>
            <person name="Boore J.L."/>
            <person name="Grigoriev I.V."/>
            <person name="Lindberg D.R."/>
            <person name="Seaver E.C."/>
            <person name="Weisblat D.A."/>
            <person name="Putnam N.H."/>
            <person name="Rokhsar D.S."/>
        </authorList>
    </citation>
    <scope>NUCLEOTIDE SEQUENCE</scope>
    <source>
        <strain evidence="13 15">I ESC-2004</strain>
    </source>
</reference>
<dbReference type="GO" id="GO:0007156">
    <property type="term" value="P:homophilic cell adhesion via plasma membrane adhesion molecules"/>
    <property type="evidence" value="ECO:0007669"/>
    <property type="project" value="InterPro"/>
</dbReference>
<dbReference type="InterPro" id="IPR002126">
    <property type="entry name" value="Cadherin-like_dom"/>
</dbReference>
<keyword evidence="7" id="KW-0325">Glycoprotein</keyword>
<evidence type="ECO:0000256" key="1">
    <source>
        <dbReference type="ARBA" id="ARBA00004167"/>
    </source>
</evidence>
<feature type="compositionally biased region" description="Basic and acidic residues" evidence="9">
    <location>
        <begin position="1038"/>
        <end position="1051"/>
    </location>
</feature>
<proteinExistence type="predicted"/>
<evidence type="ECO:0000256" key="8">
    <source>
        <dbReference type="PROSITE-ProRule" id="PRU00043"/>
    </source>
</evidence>
<feature type="domain" description="Cadherin" evidence="12">
    <location>
        <begin position="460"/>
        <end position="566"/>
    </location>
</feature>
<dbReference type="InterPro" id="IPR050174">
    <property type="entry name" value="Protocadherin/Cadherin-CA"/>
</dbReference>
<dbReference type="Proteomes" id="UP000014760">
    <property type="component" value="Unassembled WGS sequence"/>
</dbReference>
<feature type="domain" description="Cadherin" evidence="12">
    <location>
        <begin position="372"/>
        <end position="459"/>
    </location>
</feature>
<dbReference type="AlphaFoldDB" id="R7V877"/>
<gene>
    <name evidence="13" type="ORF">CAPTEDRAFT_201617</name>
</gene>
<feature type="domain" description="Cadherin" evidence="12">
    <location>
        <begin position="679"/>
        <end position="784"/>
    </location>
</feature>
<accession>R7V877</accession>
<evidence type="ECO:0000313" key="14">
    <source>
        <dbReference type="EnsemblMetazoa" id="CapteP201617"/>
    </source>
</evidence>
<protein>
    <recommendedName>
        <fullName evidence="12">Cadherin domain-containing protein</fullName>
    </recommendedName>
</protein>
<keyword evidence="6 10" id="KW-0472">Membrane</keyword>
<dbReference type="FunFam" id="2.60.40.60:FF:000020">
    <property type="entry name" value="Dachsous cadherin-related 1b"/>
    <property type="match status" value="1"/>
</dbReference>
<evidence type="ECO:0000256" key="4">
    <source>
        <dbReference type="ARBA" id="ARBA00022837"/>
    </source>
</evidence>
<dbReference type="STRING" id="283909.R7V877"/>
<keyword evidence="15" id="KW-1185">Reference proteome</keyword>
<dbReference type="PRINTS" id="PR00205">
    <property type="entry name" value="CADHERIN"/>
</dbReference>
<keyword evidence="4 8" id="KW-0106">Calcium</keyword>
<evidence type="ECO:0000259" key="12">
    <source>
        <dbReference type="PROSITE" id="PS50268"/>
    </source>
</evidence>
<evidence type="ECO:0000256" key="7">
    <source>
        <dbReference type="ARBA" id="ARBA00023180"/>
    </source>
</evidence>
<dbReference type="EnsemblMetazoa" id="CapteT201617">
    <property type="protein sequence ID" value="CapteP201617"/>
    <property type="gene ID" value="CapteG201617"/>
</dbReference>
<dbReference type="Gene3D" id="2.60.40.60">
    <property type="entry name" value="Cadherins"/>
    <property type="match status" value="3"/>
</dbReference>
<dbReference type="SUPFAM" id="SSF49313">
    <property type="entry name" value="Cadherin-like"/>
    <property type="match status" value="3"/>
</dbReference>
<feature type="domain" description="Cadherin" evidence="12">
    <location>
        <begin position="799"/>
        <end position="906"/>
    </location>
</feature>
<evidence type="ECO:0000256" key="3">
    <source>
        <dbReference type="ARBA" id="ARBA00022737"/>
    </source>
</evidence>
<feature type="region of interest" description="Disordered" evidence="9">
    <location>
        <begin position="1017"/>
        <end position="1051"/>
    </location>
</feature>
<feature type="chain" id="PRO_5008788776" description="Cadherin domain-containing protein" evidence="11">
    <location>
        <begin position="24"/>
        <end position="1078"/>
    </location>
</feature>
<evidence type="ECO:0000256" key="5">
    <source>
        <dbReference type="ARBA" id="ARBA00022989"/>
    </source>
</evidence>
<evidence type="ECO:0000313" key="15">
    <source>
        <dbReference type="Proteomes" id="UP000014760"/>
    </source>
</evidence>
<feature type="signal peptide" evidence="11">
    <location>
        <begin position="1"/>
        <end position="23"/>
    </location>
</feature>
<evidence type="ECO:0000256" key="11">
    <source>
        <dbReference type="SAM" id="SignalP"/>
    </source>
</evidence>
<reference evidence="14" key="3">
    <citation type="submission" date="2015-06" db="UniProtKB">
        <authorList>
            <consortium name="EnsemblMetazoa"/>
        </authorList>
    </citation>
    <scope>IDENTIFICATION</scope>
</reference>
<keyword evidence="2 10" id="KW-0812">Transmembrane</keyword>
<feature type="domain" description="Cadherin" evidence="12">
    <location>
        <begin position="255"/>
        <end position="325"/>
    </location>
</feature>
<organism evidence="13">
    <name type="scientific">Capitella teleta</name>
    <name type="common">Polychaete worm</name>
    <dbReference type="NCBI Taxonomy" id="283909"/>
    <lineage>
        <taxon>Eukaryota</taxon>
        <taxon>Metazoa</taxon>
        <taxon>Spiralia</taxon>
        <taxon>Lophotrochozoa</taxon>
        <taxon>Annelida</taxon>
        <taxon>Polychaeta</taxon>
        <taxon>Sedentaria</taxon>
        <taxon>Scolecida</taxon>
        <taxon>Capitellidae</taxon>
        <taxon>Capitella</taxon>
    </lineage>
</organism>
<dbReference type="EMBL" id="KB295847">
    <property type="protein sequence ID" value="ELU12571.1"/>
    <property type="molecule type" value="Genomic_DNA"/>
</dbReference>
<dbReference type="PANTHER" id="PTHR24028">
    <property type="entry name" value="CADHERIN-87A"/>
    <property type="match status" value="1"/>
</dbReference>
<dbReference type="CDD" id="cd11304">
    <property type="entry name" value="Cadherin_repeat"/>
    <property type="match status" value="3"/>
</dbReference>